<keyword evidence="5" id="KW-1133">Transmembrane helix</keyword>
<keyword evidence="6" id="KW-0472">Membrane</keyword>
<dbReference type="EMBL" id="BGZK01002562">
    <property type="protein sequence ID" value="GBP94926.1"/>
    <property type="molecule type" value="Genomic_DNA"/>
</dbReference>
<dbReference type="InterPro" id="IPR003439">
    <property type="entry name" value="ABC_transporter-like_ATP-bd"/>
</dbReference>
<dbReference type="GO" id="GO:0016887">
    <property type="term" value="F:ATP hydrolysis activity"/>
    <property type="evidence" value="ECO:0007669"/>
    <property type="project" value="InterPro"/>
</dbReference>
<dbReference type="AlphaFoldDB" id="A0A4C2A2L8"/>
<keyword evidence="8" id="KW-0067">ATP-binding</keyword>
<keyword evidence="9" id="KW-1185">Reference proteome</keyword>
<evidence type="ECO:0000256" key="1">
    <source>
        <dbReference type="ARBA" id="ARBA00004141"/>
    </source>
</evidence>
<evidence type="ECO:0000313" key="8">
    <source>
        <dbReference type="EMBL" id="GBP94926.1"/>
    </source>
</evidence>
<keyword evidence="4" id="KW-0812">Transmembrane</keyword>
<keyword evidence="3" id="KW-0813">Transport</keyword>
<dbReference type="Pfam" id="PF00005">
    <property type="entry name" value="ABC_tran"/>
    <property type="match status" value="1"/>
</dbReference>
<dbReference type="GO" id="GO:0005886">
    <property type="term" value="C:plasma membrane"/>
    <property type="evidence" value="ECO:0007669"/>
    <property type="project" value="TreeGrafter"/>
</dbReference>
<evidence type="ECO:0000256" key="6">
    <source>
        <dbReference type="ARBA" id="ARBA00023136"/>
    </source>
</evidence>
<dbReference type="OrthoDB" id="66620at2759"/>
<dbReference type="Pfam" id="PF19055">
    <property type="entry name" value="ABC2_membrane_7"/>
    <property type="match status" value="1"/>
</dbReference>
<dbReference type="SUPFAM" id="SSF52540">
    <property type="entry name" value="P-loop containing nucleoside triphosphate hydrolases"/>
    <property type="match status" value="2"/>
</dbReference>
<evidence type="ECO:0000259" key="7">
    <source>
        <dbReference type="PROSITE" id="PS50893"/>
    </source>
</evidence>
<accession>A0A4C2A2L8</accession>
<dbReference type="InterPro" id="IPR027417">
    <property type="entry name" value="P-loop_NTPase"/>
</dbReference>
<dbReference type="PROSITE" id="PS50893">
    <property type="entry name" value="ABC_TRANSPORTER_2"/>
    <property type="match status" value="1"/>
</dbReference>
<dbReference type="InterPro" id="IPR050352">
    <property type="entry name" value="ABCG_transporters"/>
</dbReference>
<dbReference type="InterPro" id="IPR017871">
    <property type="entry name" value="ABC_transporter-like_CS"/>
</dbReference>
<proteinExistence type="inferred from homology"/>
<dbReference type="GO" id="GO:0140359">
    <property type="term" value="F:ABC-type transporter activity"/>
    <property type="evidence" value="ECO:0007669"/>
    <property type="project" value="InterPro"/>
</dbReference>
<comment type="subcellular location">
    <subcellularLocation>
        <location evidence="1">Membrane</location>
        <topology evidence="1">Multi-pass membrane protein</topology>
    </subcellularLocation>
</comment>
<dbReference type="PROSITE" id="PS00211">
    <property type="entry name" value="ABC_TRANSPORTER_1"/>
    <property type="match status" value="1"/>
</dbReference>
<sequence>MQPWTEGVRIMNKVLNKLHLYFLRNRLQLSLGRGEWDTASSAFVVVICDVLSSYCRTPCSGVVTVNGRRRNEKWFRRRSCYIMQNDMLHEFLTVRESLALAADLKLGNHLRRSQKNQRIEEIIVALGLSGVRHTRTGSLSGGQKKRLAVALELLSDPPIMFLDEPTSARQTTNNLRTLNIEILAHPPYSADLTPYEFYLFLKIKFKDSSSDNEKAVAPYEKTVQNASGSPFGLDISSTKHLMYLLRELARQGRTLVVTVHQPSAPLLALVDRLYAVKDGCCAYIGSVPQLVPYLDSINLSCPPYHNPVDFLIEICAGAQGSDTSQQLVHESVNGKAITWIDNSKLDDFDFIIDNSILCDDLKLTTLPPPKAREKNGASERTYATSHWTQFCILTYTALSMSHQWVIRLSGRNNISGGGEFRDGDWDDLEGSRKDDHDRGSALPGGNFDKLLVLQHRQGRRHNNGQLPLSMLQSNVHYVYRLQRSHHLL</sequence>
<evidence type="ECO:0000256" key="4">
    <source>
        <dbReference type="ARBA" id="ARBA00022692"/>
    </source>
</evidence>
<gene>
    <name evidence="8" type="primary">Abcg1</name>
    <name evidence="8" type="ORF">EVAR_71247_1</name>
</gene>
<comment type="similarity">
    <text evidence="2">Belongs to the ABC transporter superfamily. ABCG family. Eye pigment precursor importer (TC 3.A.1.204) subfamily.</text>
</comment>
<reference evidence="8 9" key="1">
    <citation type="journal article" date="2019" name="Commun. Biol.">
        <title>The bagworm genome reveals a unique fibroin gene that provides high tensile strength.</title>
        <authorList>
            <person name="Kono N."/>
            <person name="Nakamura H."/>
            <person name="Ohtoshi R."/>
            <person name="Tomita M."/>
            <person name="Numata K."/>
            <person name="Arakawa K."/>
        </authorList>
    </citation>
    <scope>NUCLEOTIDE SEQUENCE [LARGE SCALE GENOMIC DNA]</scope>
</reference>
<dbReference type="PANTHER" id="PTHR48041:SF78">
    <property type="entry name" value="ABC TRANSPORTER EXPRESSED IN TRACHEA, ISOFORM A"/>
    <property type="match status" value="1"/>
</dbReference>
<dbReference type="PANTHER" id="PTHR48041">
    <property type="entry name" value="ABC TRANSPORTER G FAMILY MEMBER 28"/>
    <property type="match status" value="1"/>
</dbReference>
<dbReference type="Gene3D" id="3.40.50.300">
    <property type="entry name" value="P-loop containing nucleotide triphosphate hydrolases"/>
    <property type="match status" value="1"/>
</dbReference>
<dbReference type="Proteomes" id="UP000299102">
    <property type="component" value="Unassembled WGS sequence"/>
</dbReference>
<comment type="caution">
    <text evidence="8">The sequence shown here is derived from an EMBL/GenBank/DDBJ whole genome shotgun (WGS) entry which is preliminary data.</text>
</comment>
<dbReference type="InterPro" id="IPR043926">
    <property type="entry name" value="ABCG_dom"/>
</dbReference>
<dbReference type="GO" id="GO:0005524">
    <property type="term" value="F:ATP binding"/>
    <property type="evidence" value="ECO:0007669"/>
    <property type="project" value="UniProtKB-KW"/>
</dbReference>
<keyword evidence="8" id="KW-0547">Nucleotide-binding</keyword>
<evidence type="ECO:0000313" key="9">
    <source>
        <dbReference type="Proteomes" id="UP000299102"/>
    </source>
</evidence>
<feature type="domain" description="ABC transporter" evidence="7">
    <location>
        <begin position="8"/>
        <end position="303"/>
    </location>
</feature>
<protein>
    <submittedName>
        <fullName evidence="8">ATP-binding cassette sub-family G member 1</fullName>
    </submittedName>
</protein>
<evidence type="ECO:0000256" key="5">
    <source>
        <dbReference type="ARBA" id="ARBA00022989"/>
    </source>
</evidence>
<organism evidence="8 9">
    <name type="scientific">Eumeta variegata</name>
    <name type="common">Bagworm moth</name>
    <name type="synonym">Eumeta japonica</name>
    <dbReference type="NCBI Taxonomy" id="151549"/>
    <lineage>
        <taxon>Eukaryota</taxon>
        <taxon>Metazoa</taxon>
        <taxon>Ecdysozoa</taxon>
        <taxon>Arthropoda</taxon>
        <taxon>Hexapoda</taxon>
        <taxon>Insecta</taxon>
        <taxon>Pterygota</taxon>
        <taxon>Neoptera</taxon>
        <taxon>Endopterygota</taxon>
        <taxon>Lepidoptera</taxon>
        <taxon>Glossata</taxon>
        <taxon>Ditrysia</taxon>
        <taxon>Tineoidea</taxon>
        <taxon>Psychidae</taxon>
        <taxon>Oiketicinae</taxon>
        <taxon>Eumeta</taxon>
    </lineage>
</organism>
<dbReference type="STRING" id="151549.A0A4C2A2L8"/>
<name>A0A4C2A2L8_EUMVA</name>
<evidence type="ECO:0000256" key="2">
    <source>
        <dbReference type="ARBA" id="ARBA00005814"/>
    </source>
</evidence>
<evidence type="ECO:0000256" key="3">
    <source>
        <dbReference type="ARBA" id="ARBA00022448"/>
    </source>
</evidence>